<reference evidence="4" key="1">
    <citation type="submission" date="2016-10" db="EMBL/GenBank/DDBJ databases">
        <authorList>
            <person name="Varghese N."/>
            <person name="Submissions S."/>
        </authorList>
    </citation>
    <scope>NUCLEOTIDE SEQUENCE [LARGE SCALE GENOMIC DNA]</scope>
    <source>
        <strain evidence="4">OR362-8,ATCC BAA-1266,JCM 13504</strain>
    </source>
</reference>
<dbReference type="OrthoDB" id="9813021at2"/>
<gene>
    <name evidence="3" type="ORF">SAMN04515668_1077</name>
</gene>
<evidence type="ECO:0000313" key="3">
    <source>
        <dbReference type="EMBL" id="SFP98890.1"/>
    </source>
</evidence>
<keyword evidence="2" id="KW-0812">Transmembrane</keyword>
<dbReference type="Proteomes" id="UP000199029">
    <property type="component" value="Unassembled WGS sequence"/>
</dbReference>
<keyword evidence="2" id="KW-1133">Transmembrane helix</keyword>
<protein>
    <submittedName>
        <fullName evidence="3">Uncharacterized protein</fullName>
    </submittedName>
</protein>
<name>A0A1I5UUK1_HYMAR</name>
<organism evidence="3 4">
    <name type="scientific">Hymenobacter arizonensis</name>
    <name type="common">Siccationidurans arizonensis</name>
    <dbReference type="NCBI Taxonomy" id="1227077"/>
    <lineage>
        <taxon>Bacteria</taxon>
        <taxon>Pseudomonadati</taxon>
        <taxon>Bacteroidota</taxon>
        <taxon>Cytophagia</taxon>
        <taxon>Cytophagales</taxon>
        <taxon>Hymenobacteraceae</taxon>
        <taxon>Hymenobacter</taxon>
    </lineage>
</organism>
<dbReference type="RefSeq" id="WP_143080063.1">
    <property type="nucleotide sequence ID" value="NZ_FOXS01000001.1"/>
</dbReference>
<evidence type="ECO:0000256" key="2">
    <source>
        <dbReference type="SAM" id="Phobius"/>
    </source>
</evidence>
<dbReference type="STRING" id="1227077.SAMN04515668_1077"/>
<feature type="region of interest" description="Disordered" evidence="1">
    <location>
        <begin position="194"/>
        <end position="254"/>
    </location>
</feature>
<dbReference type="AlphaFoldDB" id="A0A1I5UUK1"/>
<sequence>MSSAWAQASGTKAPVPGAKRPITAGSLKIFLLVVTCGLLLGSALAFLFRPSSDQTLAGATETEQLNDDGSVRATPVANRYQPEMEVAVPVARQPGSGNRYQVVTEKAYFLDSPQQSTPIGPYLRRGNMFYAEEEQNGFVQTTYVQPNGVRGTGWVKKQSLSQVNEEQGTQADVETAAATAAAAKASALAATRAKRSAAKKATNKSNAARNEARKQESGTRVGGWLRKARDLVRPRNKQNDKSRKQKPCKCSSKAADFTIIGPRAIPA</sequence>
<accession>A0A1I5UUK1</accession>
<evidence type="ECO:0000313" key="4">
    <source>
        <dbReference type="Proteomes" id="UP000199029"/>
    </source>
</evidence>
<proteinExistence type="predicted"/>
<evidence type="ECO:0000256" key="1">
    <source>
        <dbReference type="SAM" id="MobiDB-lite"/>
    </source>
</evidence>
<keyword evidence="4" id="KW-1185">Reference proteome</keyword>
<feature type="compositionally biased region" description="Basic and acidic residues" evidence="1">
    <location>
        <begin position="227"/>
        <end position="242"/>
    </location>
</feature>
<keyword evidence="2" id="KW-0472">Membrane</keyword>
<feature type="transmembrane region" description="Helical" evidence="2">
    <location>
        <begin position="29"/>
        <end position="48"/>
    </location>
</feature>
<dbReference type="EMBL" id="FOXS01000001">
    <property type="protein sequence ID" value="SFP98890.1"/>
    <property type="molecule type" value="Genomic_DNA"/>
</dbReference>